<comment type="catalytic activity">
    <reaction evidence="1">
        <text>ATP + protein L-histidine = ADP + protein N-phospho-L-histidine.</text>
        <dbReference type="EC" id="2.7.13.3"/>
    </reaction>
</comment>
<dbReference type="CDD" id="cd00156">
    <property type="entry name" value="REC"/>
    <property type="match status" value="2"/>
</dbReference>
<sequence length="685" mass="74137">MKRALQRQRAIEILLVEDSPTDRLVTVTAIEQSGIHHSLHVVDNGVDAMAFLRRQGRFEAAPRPDLLLLDLNMPKMDGREVLSQIKRDPLLRFIPVVVLTTSSAEEDITWAYGEHANSYITKPVDFTRFSAALETLGKYWFEVVTLPPASAFEGIVAPSAPTRRATASLEPLHVLLIEDSETDALLVRTALECSQGRQFRLSHTTRLSDAEQIIADGVAVDVVLTDLGLPDSRGVATYRRIQAAARGVPVIVLTNFDDEATGLEALREGAHDYLLKGELTGRALQRAVRYAIDRKAIQSQLLQSQRLEAVGQLAGGVAHDFNNLLTIIQANASFLESSSDPRDIAECAMEISAAAERGAMLTRQLLAFSRTQVLEANPIDLNNVVASTSQMLRRVIGDVNVELRLGSELPPILGDVGMIEQVLINLAVNARDAMPGGGRLTLGTRYERLTPSSARTLDGQAYAGEFVVLDVQDTGDGIEPGVLDQIWDPFFTTKASGVGTGIGLTTVYGIVQQHRGWIRVHSKIDDGTSFEVYLPVSSRQLTEANGAGASPASDTSTGAGKTVLVVDDERAIRASVTRVLAANGFSVIEADSGEKALRVWERRGDAIDVVLADLTIPDGMGGRELADRLRARSADVRIVFSSGYSADAMLVELQLRRGVTFLQKPYSAAQLLDIVNAACGLDSDD</sequence>
<feature type="domain" description="Response regulatory" evidence="6">
    <location>
        <begin position="173"/>
        <end position="291"/>
    </location>
</feature>
<dbReference type="Pfam" id="PF02518">
    <property type="entry name" value="HATPase_c"/>
    <property type="match status" value="1"/>
</dbReference>
<dbReference type="EC" id="2.7.13.3" evidence="2"/>
<feature type="domain" description="Response regulatory" evidence="6">
    <location>
        <begin position="562"/>
        <end position="679"/>
    </location>
</feature>
<evidence type="ECO:0000313" key="8">
    <source>
        <dbReference type="Proteomes" id="UP000031599"/>
    </source>
</evidence>
<dbReference type="Gene3D" id="3.40.50.2300">
    <property type="match status" value="3"/>
</dbReference>
<evidence type="ECO:0000313" key="7">
    <source>
        <dbReference type="EMBL" id="KIG15527.1"/>
    </source>
</evidence>
<dbReference type="RefSeq" id="WP_052551569.1">
    <property type="nucleotide sequence ID" value="NZ_JMCC02000052.1"/>
</dbReference>
<dbReference type="InterPro" id="IPR036890">
    <property type="entry name" value="HATPase_C_sf"/>
</dbReference>
<dbReference type="PROSITE" id="PS50110">
    <property type="entry name" value="RESPONSE_REGULATORY"/>
    <property type="match status" value="3"/>
</dbReference>
<dbReference type="CDD" id="cd17557">
    <property type="entry name" value="REC_Rcp-like"/>
    <property type="match status" value="1"/>
</dbReference>
<accession>A0A0C2D656</accession>
<dbReference type="Proteomes" id="UP000031599">
    <property type="component" value="Unassembled WGS sequence"/>
</dbReference>
<proteinExistence type="predicted"/>
<dbReference type="InterPro" id="IPR052893">
    <property type="entry name" value="TCS_response_regulator"/>
</dbReference>
<dbReference type="AlphaFoldDB" id="A0A0C2D656"/>
<dbReference type="Gene3D" id="3.30.565.10">
    <property type="entry name" value="Histidine kinase-like ATPase, C-terminal domain"/>
    <property type="match status" value="1"/>
</dbReference>
<dbReference type="Pfam" id="PF00512">
    <property type="entry name" value="HisKA"/>
    <property type="match status" value="1"/>
</dbReference>
<dbReference type="InterPro" id="IPR003594">
    <property type="entry name" value="HATPase_dom"/>
</dbReference>
<dbReference type="SMART" id="SM00448">
    <property type="entry name" value="REC"/>
    <property type="match status" value="3"/>
</dbReference>
<feature type="modified residue" description="4-aspartylphosphate" evidence="4">
    <location>
        <position position="70"/>
    </location>
</feature>
<dbReference type="SUPFAM" id="SSF52172">
    <property type="entry name" value="CheY-like"/>
    <property type="match status" value="3"/>
</dbReference>
<protein>
    <recommendedName>
        <fullName evidence="2">histidine kinase</fullName>
        <ecNumber evidence="2">2.7.13.3</ecNumber>
    </recommendedName>
</protein>
<organism evidence="7 8">
    <name type="scientific">Enhygromyxa salina</name>
    <dbReference type="NCBI Taxonomy" id="215803"/>
    <lineage>
        <taxon>Bacteria</taxon>
        <taxon>Pseudomonadati</taxon>
        <taxon>Myxococcota</taxon>
        <taxon>Polyangia</taxon>
        <taxon>Nannocystales</taxon>
        <taxon>Nannocystaceae</taxon>
        <taxon>Enhygromyxa</taxon>
    </lineage>
</organism>
<gene>
    <name evidence="7" type="ORF">DB30_05550</name>
</gene>
<dbReference type="SUPFAM" id="SSF55874">
    <property type="entry name" value="ATPase domain of HSP90 chaperone/DNA topoisomerase II/histidine kinase"/>
    <property type="match status" value="1"/>
</dbReference>
<dbReference type="EMBL" id="JMCC02000052">
    <property type="protein sequence ID" value="KIG15527.1"/>
    <property type="molecule type" value="Genomic_DNA"/>
</dbReference>
<dbReference type="InterPro" id="IPR036097">
    <property type="entry name" value="HisK_dim/P_sf"/>
</dbReference>
<evidence type="ECO:0000256" key="3">
    <source>
        <dbReference type="ARBA" id="ARBA00022553"/>
    </source>
</evidence>
<feature type="modified residue" description="4-aspartylphosphate" evidence="4">
    <location>
        <position position="613"/>
    </location>
</feature>
<dbReference type="InterPro" id="IPR001789">
    <property type="entry name" value="Sig_transdc_resp-reg_receiver"/>
</dbReference>
<dbReference type="SUPFAM" id="SSF47384">
    <property type="entry name" value="Homodimeric domain of signal transducing histidine kinase"/>
    <property type="match status" value="1"/>
</dbReference>
<evidence type="ECO:0000256" key="1">
    <source>
        <dbReference type="ARBA" id="ARBA00000085"/>
    </source>
</evidence>
<dbReference type="InterPro" id="IPR005467">
    <property type="entry name" value="His_kinase_dom"/>
</dbReference>
<dbReference type="InterPro" id="IPR011006">
    <property type="entry name" value="CheY-like_superfamily"/>
</dbReference>
<feature type="domain" description="Response regulatory" evidence="6">
    <location>
        <begin position="12"/>
        <end position="137"/>
    </location>
</feature>
<evidence type="ECO:0000256" key="2">
    <source>
        <dbReference type="ARBA" id="ARBA00012438"/>
    </source>
</evidence>
<dbReference type="SMART" id="SM00387">
    <property type="entry name" value="HATPase_c"/>
    <property type="match status" value="1"/>
</dbReference>
<dbReference type="SMART" id="SM00388">
    <property type="entry name" value="HisKA"/>
    <property type="match status" value="1"/>
</dbReference>
<feature type="modified residue" description="4-aspartylphosphate" evidence="4">
    <location>
        <position position="226"/>
    </location>
</feature>
<name>A0A0C2D656_9BACT</name>
<comment type="caution">
    <text evidence="7">The sequence shown here is derived from an EMBL/GenBank/DDBJ whole genome shotgun (WGS) entry which is preliminary data.</text>
</comment>
<dbReference type="PRINTS" id="PR00344">
    <property type="entry name" value="BCTRLSENSOR"/>
</dbReference>
<evidence type="ECO:0000259" key="6">
    <source>
        <dbReference type="PROSITE" id="PS50110"/>
    </source>
</evidence>
<dbReference type="Gene3D" id="1.10.287.130">
    <property type="match status" value="1"/>
</dbReference>
<dbReference type="CDD" id="cd00082">
    <property type="entry name" value="HisKA"/>
    <property type="match status" value="1"/>
</dbReference>
<keyword evidence="7" id="KW-0808">Transferase</keyword>
<evidence type="ECO:0000259" key="5">
    <source>
        <dbReference type="PROSITE" id="PS50109"/>
    </source>
</evidence>
<dbReference type="PANTHER" id="PTHR44520:SF2">
    <property type="entry name" value="RESPONSE REGULATOR RCP1"/>
    <property type="match status" value="1"/>
</dbReference>
<dbReference type="InterPro" id="IPR003661">
    <property type="entry name" value="HisK_dim/P_dom"/>
</dbReference>
<evidence type="ECO:0000256" key="4">
    <source>
        <dbReference type="PROSITE-ProRule" id="PRU00169"/>
    </source>
</evidence>
<dbReference type="Pfam" id="PF00072">
    <property type="entry name" value="Response_reg"/>
    <property type="match status" value="3"/>
</dbReference>
<keyword evidence="3 4" id="KW-0597">Phosphoprotein</keyword>
<keyword evidence="7" id="KW-0418">Kinase</keyword>
<feature type="domain" description="Histidine kinase" evidence="5">
    <location>
        <begin position="316"/>
        <end position="538"/>
    </location>
</feature>
<dbReference type="PANTHER" id="PTHR44520">
    <property type="entry name" value="RESPONSE REGULATOR RCP1-RELATED"/>
    <property type="match status" value="1"/>
</dbReference>
<reference evidence="7 8" key="1">
    <citation type="submission" date="2014-12" db="EMBL/GenBank/DDBJ databases">
        <title>Genome assembly of Enhygromyxa salina DSM 15201.</title>
        <authorList>
            <person name="Sharma G."/>
            <person name="Subramanian S."/>
        </authorList>
    </citation>
    <scope>NUCLEOTIDE SEQUENCE [LARGE SCALE GENOMIC DNA]</scope>
    <source>
        <strain evidence="7 8">DSM 15201</strain>
    </source>
</reference>
<dbReference type="PROSITE" id="PS50109">
    <property type="entry name" value="HIS_KIN"/>
    <property type="match status" value="1"/>
</dbReference>
<dbReference type="GO" id="GO:0000155">
    <property type="term" value="F:phosphorelay sensor kinase activity"/>
    <property type="evidence" value="ECO:0007669"/>
    <property type="project" value="InterPro"/>
</dbReference>
<dbReference type="InterPro" id="IPR004358">
    <property type="entry name" value="Sig_transdc_His_kin-like_C"/>
</dbReference>